<dbReference type="RefSeq" id="WP_130756278.1">
    <property type="nucleotide sequence ID" value="NZ_BIFY01000001.1"/>
</dbReference>
<dbReference type="InterPro" id="IPR010172">
    <property type="entry name" value="CRISPR-assoc_prot_TM1791"/>
</dbReference>
<proteinExistence type="predicted"/>
<dbReference type="AlphaFoldDB" id="A0A402D7M5"/>
<evidence type="ECO:0000313" key="4">
    <source>
        <dbReference type="Proteomes" id="UP000289660"/>
    </source>
</evidence>
<evidence type="ECO:0000313" key="3">
    <source>
        <dbReference type="EMBL" id="GCE58239.1"/>
    </source>
</evidence>
<gene>
    <name evidence="3" type="ORF">MiAbB_00144</name>
</gene>
<accession>A0A402D7M5</accession>
<feature type="domain" description="CRISPR type III-associated protein" evidence="2">
    <location>
        <begin position="86"/>
        <end position="220"/>
    </location>
</feature>
<dbReference type="EMBL" id="BIFY01000001">
    <property type="protein sequence ID" value="GCE58239.1"/>
    <property type="molecule type" value="Genomic_DNA"/>
</dbReference>
<dbReference type="InterPro" id="IPR005537">
    <property type="entry name" value="RAMP_III_fam"/>
</dbReference>
<sequence length="557" mass="63231">MYTGPKLLELLASKHQQQNTSELYKQEIFTLEWRAKVGSFPHPDLETLISAGEPCGAWKPEQGRPEDKRNVGENWRYLQELPLYGYIPGSSIRGLVRAWAEKRPEIRDRMRELLGKQENDNITAGKIEFLDAWPRKAAKLTLDIVNPQQDFQVFHRGQSTPVSSYTLGDGQEEIEIIVAIRGIPNQTTPEEVAEVWDWIKQALGFYGVGSRTASGYGSFKDSKVKVRPEPDYRTKNLIFTLYSQGSSGPDMRTMELRPSHWRGWLRSWLLRFFLGVMNQNNAETTVNELLGTLEPDTQKGLVRLQVTKGNSWGEESENKPDFYCWKGQVRISAPTEILNKVILPVVKFAASLGGVGRGWRRPLHIFTMNNGNKAARGTYLHLKHTVKNQETNAEETKNFALIPNRVEVWQNTYRVWLEFVQQKWPNRISLNSNQNLASEVFSPQTCVVYLVPGPVREPIDQQDMSWLISNPTDTRGDGMNLIYQNQYKRKIDVGGNAGNGGAYCSWVSIKRIKFPNREQNTACSEVVCVFKGGNNSLRNQFIQDVSSIAGAARVFGS</sequence>
<dbReference type="PANTHER" id="PTHR39965:SF1">
    <property type="entry name" value="CRISPR SYSTEM CMR SUBUNIT CMR6"/>
    <property type="match status" value="1"/>
</dbReference>
<dbReference type="GO" id="GO:0051607">
    <property type="term" value="P:defense response to virus"/>
    <property type="evidence" value="ECO:0007669"/>
    <property type="project" value="UniProtKB-KW"/>
</dbReference>
<comment type="caution">
    <text evidence="3">The sequence shown here is derived from an EMBL/GenBank/DDBJ whole genome shotgun (WGS) entry which is preliminary data.</text>
</comment>
<name>A0A402D7M5_MICAE</name>
<keyword evidence="1" id="KW-0051">Antiviral defense</keyword>
<organism evidence="3 4">
    <name type="scientific">Microcystis aeruginosa NIES-4285</name>
    <dbReference type="NCBI Taxonomy" id="2497681"/>
    <lineage>
        <taxon>Bacteria</taxon>
        <taxon>Bacillati</taxon>
        <taxon>Cyanobacteriota</taxon>
        <taxon>Cyanophyceae</taxon>
        <taxon>Oscillatoriophycideae</taxon>
        <taxon>Chroococcales</taxon>
        <taxon>Microcystaceae</taxon>
        <taxon>Microcystis</taxon>
    </lineage>
</organism>
<protein>
    <recommendedName>
        <fullName evidence="2">CRISPR type III-associated protein domain-containing protein</fullName>
    </recommendedName>
</protein>
<dbReference type="PANTHER" id="PTHR39965">
    <property type="entry name" value="CRISPR SYSTEM CMR SUBUNIT CMR6"/>
    <property type="match status" value="1"/>
</dbReference>
<dbReference type="Pfam" id="PF03787">
    <property type="entry name" value="RAMPs"/>
    <property type="match status" value="1"/>
</dbReference>
<dbReference type="Proteomes" id="UP000289660">
    <property type="component" value="Unassembled WGS sequence"/>
</dbReference>
<evidence type="ECO:0000259" key="2">
    <source>
        <dbReference type="Pfam" id="PF03787"/>
    </source>
</evidence>
<evidence type="ECO:0000256" key="1">
    <source>
        <dbReference type="ARBA" id="ARBA00023118"/>
    </source>
</evidence>
<reference evidence="4" key="1">
    <citation type="submission" date="2018-12" db="EMBL/GenBank/DDBJ databases">
        <title>Genome sequence of Microcystis aeruginosa NIES-4285.</title>
        <authorList>
            <person name="Tanabe Y."/>
        </authorList>
    </citation>
    <scope>NUCLEOTIDE SEQUENCE [LARGE SCALE GENOMIC DNA]</scope>
    <source>
        <strain evidence="4">NIES-4285</strain>
    </source>
</reference>